<evidence type="ECO:0000256" key="3">
    <source>
        <dbReference type="ARBA" id="ARBA00023163"/>
    </source>
</evidence>
<dbReference type="PANTHER" id="PTHR31719:SF130">
    <property type="entry name" value="NAC DOMAIN-CONTAINING PROTEIN 18"/>
    <property type="match status" value="1"/>
</dbReference>
<protein>
    <recommendedName>
        <fullName evidence="6">NAC domain-containing protein</fullName>
    </recommendedName>
</protein>
<sequence>MEEKPRSTGYGVPRLPPGFRFHPTDEELVLQYLKRKVYSSPLPSSIIPDVDHSNYNPWDLPACGWYSNLISDTVPLDELIGQKPEPEPPEPGGRIRFLESHREGETSDGFPVQPGGGDEEGFRLPPREAAHQDRMDHARVPPHRPSCYYYHTRLNS</sequence>
<keyword evidence="2" id="KW-0238">DNA-binding</keyword>
<evidence type="ECO:0000256" key="1">
    <source>
        <dbReference type="ARBA" id="ARBA00023015"/>
    </source>
</evidence>
<proteinExistence type="predicted"/>
<dbReference type="InterPro" id="IPR003441">
    <property type="entry name" value="NAC-dom"/>
</dbReference>
<dbReference type="GO" id="GO:0006355">
    <property type="term" value="P:regulation of DNA-templated transcription"/>
    <property type="evidence" value="ECO:0007669"/>
    <property type="project" value="InterPro"/>
</dbReference>
<feature type="domain" description="NAC" evidence="6">
    <location>
        <begin position="15"/>
        <end position="156"/>
    </location>
</feature>
<feature type="compositionally biased region" description="Basic and acidic residues" evidence="5">
    <location>
        <begin position="120"/>
        <end position="139"/>
    </location>
</feature>
<evidence type="ECO:0000259" key="6">
    <source>
        <dbReference type="PROSITE" id="PS51005"/>
    </source>
</evidence>
<evidence type="ECO:0000313" key="8">
    <source>
        <dbReference type="Proteomes" id="UP000287651"/>
    </source>
</evidence>
<dbReference type="EMBL" id="AMZH03001466">
    <property type="protein sequence ID" value="RRT79200.1"/>
    <property type="molecule type" value="Genomic_DNA"/>
</dbReference>
<evidence type="ECO:0000313" key="7">
    <source>
        <dbReference type="EMBL" id="RRT79200.1"/>
    </source>
</evidence>
<gene>
    <name evidence="7" type="ORF">B296_00016620</name>
</gene>
<feature type="region of interest" description="Disordered" evidence="5">
    <location>
        <begin position="102"/>
        <end position="145"/>
    </location>
</feature>
<comment type="caution">
    <text evidence="7">The sequence shown here is derived from an EMBL/GenBank/DDBJ whole genome shotgun (WGS) entry which is preliminary data.</text>
</comment>
<name>A0A427ASJ8_ENSVE</name>
<dbReference type="GO" id="GO:0003677">
    <property type="term" value="F:DNA binding"/>
    <property type="evidence" value="ECO:0007669"/>
    <property type="project" value="UniProtKB-KW"/>
</dbReference>
<keyword evidence="3" id="KW-0804">Transcription</keyword>
<evidence type="ECO:0000256" key="4">
    <source>
        <dbReference type="ARBA" id="ARBA00023242"/>
    </source>
</evidence>
<dbReference type="AlphaFoldDB" id="A0A427ASJ8"/>
<organism evidence="7 8">
    <name type="scientific">Ensete ventricosum</name>
    <name type="common">Abyssinian banana</name>
    <name type="synonym">Musa ensete</name>
    <dbReference type="NCBI Taxonomy" id="4639"/>
    <lineage>
        <taxon>Eukaryota</taxon>
        <taxon>Viridiplantae</taxon>
        <taxon>Streptophyta</taxon>
        <taxon>Embryophyta</taxon>
        <taxon>Tracheophyta</taxon>
        <taxon>Spermatophyta</taxon>
        <taxon>Magnoliopsida</taxon>
        <taxon>Liliopsida</taxon>
        <taxon>Zingiberales</taxon>
        <taxon>Musaceae</taxon>
        <taxon>Ensete</taxon>
    </lineage>
</organism>
<evidence type="ECO:0000256" key="2">
    <source>
        <dbReference type="ARBA" id="ARBA00023125"/>
    </source>
</evidence>
<dbReference type="SUPFAM" id="SSF101941">
    <property type="entry name" value="NAC domain"/>
    <property type="match status" value="1"/>
</dbReference>
<keyword evidence="4" id="KW-0539">Nucleus</keyword>
<dbReference type="Gene3D" id="2.170.150.80">
    <property type="entry name" value="NAC domain"/>
    <property type="match status" value="1"/>
</dbReference>
<dbReference type="PANTHER" id="PTHR31719">
    <property type="entry name" value="NAC TRANSCRIPTION FACTOR 56"/>
    <property type="match status" value="1"/>
</dbReference>
<keyword evidence="1" id="KW-0805">Transcription regulation</keyword>
<feature type="region of interest" description="Disordered" evidence="5">
    <location>
        <begin position="1"/>
        <end position="20"/>
    </location>
</feature>
<dbReference type="Proteomes" id="UP000287651">
    <property type="component" value="Unassembled WGS sequence"/>
</dbReference>
<accession>A0A427ASJ8</accession>
<dbReference type="InterPro" id="IPR036093">
    <property type="entry name" value="NAC_dom_sf"/>
</dbReference>
<dbReference type="PROSITE" id="PS51005">
    <property type="entry name" value="NAC"/>
    <property type="match status" value="1"/>
</dbReference>
<reference evidence="7 8" key="1">
    <citation type="journal article" date="2014" name="Agronomy (Basel)">
        <title>A Draft Genome Sequence for Ensete ventricosum, the Drought-Tolerant Tree Against Hunger.</title>
        <authorList>
            <person name="Harrison J."/>
            <person name="Moore K.A."/>
            <person name="Paszkiewicz K."/>
            <person name="Jones T."/>
            <person name="Grant M."/>
            <person name="Ambacheew D."/>
            <person name="Muzemil S."/>
            <person name="Studholme D.J."/>
        </authorList>
    </citation>
    <scope>NUCLEOTIDE SEQUENCE [LARGE SCALE GENOMIC DNA]</scope>
</reference>
<dbReference type="Pfam" id="PF02365">
    <property type="entry name" value="NAM"/>
    <property type="match status" value="1"/>
</dbReference>
<evidence type="ECO:0000256" key="5">
    <source>
        <dbReference type="SAM" id="MobiDB-lite"/>
    </source>
</evidence>